<keyword evidence="2" id="KW-1185">Reference proteome</keyword>
<evidence type="ECO:0000313" key="2">
    <source>
        <dbReference type="Proteomes" id="UP001199424"/>
    </source>
</evidence>
<dbReference type="SUPFAM" id="SSF52540">
    <property type="entry name" value="P-loop containing nucleoside triphosphate hydrolases"/>
    <property type="match status" value="1"/>
</dbReference>
<proteinExistence type="predicted"/>
<organism evidence="1 2">
    <name type="scientific">Hominenteromicrobium mulieris</name>
    <dbReference type="NCBI Taxonomy" id="2885357"/>
    <lineage>
        <taxon>Bacteria</taxon>
        <taxon>Bacillati</taxon>
        <taxon>Bacillota</taxon>
        <taxon>Clostridia</taxon>
        <taxon>Eubacteriales</taxon>
        <taxon>Oscillospiraceae</taxon>
        <taxon>Hominenteromicrobium</taxon>
    </lineage>
</organism>
<dbReference type="Proteomes" id="UP001199424">
    <property type="component" value="Unassembled WGS sequence"/>
</dbReference>
<dbReference type="Gene3D" id="3.40.50.300">
    <property type="entry name" value="P-loop containing nucleotide triphosphate hydrolases"/>
    <property type="match status" value="1"/>
</dbReference>
<reference evidence="1" key="1">
    <citation type="submission" date="2021-10" db="EMBL/GenBank/DDBJ databases">
        <title>Anaerobic single-cell dispensing facilitates the cultivation of human gut bacteria.</title>
        <authorList>
            <person name="Afrizal A."/>
        </authorList>
    </citation>
    <scope>NUCLEOTIDE SEQUENCE</scope>
    <source>
        <strain evidence="1">CLA-AA-H250</strain>
    </source>
</reference>
<gene>
    <name evidence="1" type="ORF">LKD31_12955</name>
</gene>
<dbReference type="RefSeq" id="WP_308450039.1">
    <property type="nucleotide sequence ID" value="NZ_JAJEQC010000019.1"/>
</dbReference>
<accession>A0AAE3AK33</accession>
<evidence type="ECO:0000313" key="1">
    <source>
        <dbReference type="EMBL" id="MCC2137902.1"/>
    </source>
</evidence>
<protein>
    <submittedName>
        <fullName evidence="1">Uncharacterized protein</fullName>
    </submittedName>
</protein>
<dbReference type="EMBL" id="JAJEQC010000019">
    <property type="protein sequence ID" value="MCC2137902.1"/>
    <property type="molecule type" value="Genomic_DNA"/>
</dbReference>
<dbReference type="InterPro" id="IPR027417">
    <property type="entry name" value="P-loop_NTPase"/>
</dbReference>
<name>A0AAE3AK33_9FIRM</name>
<comment type="caution">
    <text evidence="1">The sequence shown here is derived from an EMBL/GenBank/DDBJ whole genome shotgun (WGS) entry which is preliminary data.</text>
</comment>
<sequence length="221" mass="25644">MKIQDNILKFYLKNCYFITGTAYAGKSTMCSMLSKKYNMLHCEENYNMDTILSAVDEQNQPNLNYFNTMPSWQHYVSRTPKEFYDWYNGVSEEVAEFEVAELIRLSGDRKVIVDTNIPLDTLHKIAEPNHVAVMLSPQSMSVALFFNRGDPEKQFLLKEIEKCSNPEAAFENFKACIASVNSPEVYEAYLHSGFFTLIRENTERDTREEVLQKLAEHFELN</sequence>
<dbReference type="AlphaFoldDB" id="A0AAE3AK33"/>